<dbReference type="EMBL" id="JAEAOA010001773">
    <property type="protein sequence ID" value="KAK3590353.1"/>
    <property type="molecule type" value="Genomic_DNA"/>
</dbReference>
<reference evidence="2" key="1">
    <citation type="journal article" date="2021" name="Genome Biol. Evol.">
        <title>A High-Quality Reference Genome for a Parasitic Bivalve with Doubly Uniparental Inheritance (Bivalvia: Unionida).</title>
        <authorList>
            <person name="Smith C.H."/>
        </authorList>
    </citation>
    <scope>NUCLEOTIDE SEQUENCE</scope>
    <source>
        <strain evidence="2">CHS0354</strain>
    </source>
</reference>
<gene>
    <name evidence="2" type="ORF">CHS0354_029577</name>
</gene>
<dbReference type="AlphaFoldDB" id="A0AAE0VTS8"/>
<keyword evidence="3" id="KW-1185">Reference proteome</keyword>
<dbReference type="Proteomes" id="UP001195483">
    <property type="component" value="Unassembled WGS sequence"/>
</dbReference>
<reference evidence="2" key="3">
    <citation type="submission" date="2023-05" db="EMBL/GenBank/DDBJ databases">
        <authorList>
            <person name="Smith C.H."/>
        </authorList>
    </citation>
    <scope>NUCLEOTIDE SEQUENCE</scope>
    <source>
        <strain evidence="2">CHS0354</strain>
        <tissue evidence="2">Mantle</tissue>
    </source>
</reference>
<feature type="domain" description="C-type lectin" evidence="1">
    <location>
        <begin position="57"/>
        <end position="175"/>
    </location>
</feature>
<proteinExistence type="predicted"/>
<reference evidence="2" key="2">
    <citation type="journal article" date="2021" name="Genome Biol. Evol.">
        <title>Developing a high-quality reference genome for a parasitic bivalve with doubly uniparental inheritance (Bivalvia: Unionida).</title>
        <authorList>
            <person name="Smith C.H."/>
        </authorList>
    </citation>
    <scope>NUCLEOTIDE SEQUENCE</scope>
    <source>
        <strain evidence="2">CHS0354</strain>
        <tissue evidence="2">Mantle</tissue>
    </source>
</reference>
<evidence type="ECO:0000313" key="2">
    <source>
        <dbReference type="EMBL" id="KAK3590353.1"/>
    </source>
</evidence>
<comment type="caution">
    <text evidence="2">The sequence shown here is derived from an EMBL/GenBank/DDBJ whole genome shotgun (WGS) entry which is preliminary data.</text>
</comment>
<dbReference type="PANTHER" id="PTHR22803">
    <property type="entry name" value="MANNOSE, PHOSPHOLIPASE, LECTIN RECEPTOR RELATED"/>
    <property type="match status" value="1"/>
</dbReference>
<dbReference type="InterPro" id="IPR016186">
    <property type="entry name" value="C-type_lectin-like/link_sf"/>
</dbReference>
<evidence type="ECO:0000259" key="1">
    <source>
        <dbReference type="PROSITE" id="PS50041"/>
    </source>
</evidence>
<evidence type="ECO:0000313" key="3">
    <source>
        <dbReference type="Proteomes" id="UP001195483"/>
    </source>
</evidence>
<dbReference type="CDD" id="cd00037">
    <property type="entry name" value="CLECT"/>
    <property type="match status" value="1"/>
</dbReference>
<dbReference type="InterPro" id="IPR001304">
    <property type="entry name" value="C-type_lectin-like"/>
</dbReference>
<name>A0AAE0VTS8_9BIVA</name>
<sequence>MCPMNKSEAALNGFKNSTNTKIEILVRSVSRISDVIASIRRVVGHSKCRSGYEYYQQDKFCYKFHSECKSWSEARQVCREEGGDLISLKEANLDYFRSVARLESGPCSGVWVGSTDITLEGIWKWLNGETINRIFWYPEQPDNWQGEEHCGQMMKVFNYLMNDEYCNEALHFICQIV</sequence>
<accession>A0AAE0VTS8</accession>
<dbReference type="SUPFAM" id="SSF56436">
    <property type="entry name" value="C-type lectin-like"/>
    <property type="match status" value="1"/>
</dbReference>
<dbReference type="Pfam" id="PF00059">
    <property type="entry name" value="Lectin_C"/>
    <property type="match status" value="1"/>
</dbReference>
<dbReference type="InterPro" id="IPR016187">
    <property type="entry name" value="CTDL_fold"/>
</dbReference>
<dbReference type="PROSITE" id="PS50041">
    <property type="entry name" value="C_TYPE_LECTIN_2"/>
    <property type="match status" value="1"/>
</dbReference>
<dbReference type="SMART" id="SM00034">
    <property type="entry name" value="CLECT"/>
    <property type="match status" value="1"/>
</dbReference>
<dbReference type="Gene3D" id="3.10.100.10">
    <property type="entry name" value="Mannose-Binding Protein A, subunit A"/>
    <property type="match status" value="1"/>
</dbReference>
<organism evidence="2 3">
    <name type="scientific">Potamilus streckersoni</name>
    <dbReference type="NCBI Taxonomy" id="2493646"/>
    <lineage>
        <taxon>Eukaryota</taxon>
        <taxon>Metazoa</taxon>
        <taxon>Spiralia</taxon>
        <taxon>Lophotrochozoa</taxon>
        <taxon>Mollusca</taxon>
        <taxon>Bivalvia</taxon>
        <taxon>Autobranchia</taxon>
        <taxon>Heteroconchia</taxon>
        <taxon>Palaeoheterodonta</taxon>
        <taxon>Unionida</taxon>
        <taxon>Unionoidea</taxon>
        <taxon>Unionidae</taxon>
        <taxon>Ambleminae</taxon>
        <taxon>Lampsilini</taxon>
        <taxon>Potamilus</taxon>
    </lineage>
</organism>
<protein>
    <recommendedName>
        <fullName evidence="1">C-type lectin domain-containing protein</fullName>
    </recommendedName>
</protein>
<dbReference type="InterPro" id="IPR050111">
    <property type="entry name" value="C-type_lectin/snaclec_domain"/>
</dbReference>